<dbReference type="Gene3D" id="1.10.150.50">
    <property type="entry name" value="Transcription Factor, Ets-1"/>
    <property type="match status" value="1"/>
</dbReference>
<accession>A0AAV4IXN8</accession>
<feature type="domain" description="U-box" evidence="6">
    <location>
        <begin position="513"/>
        <end position="583"/>
    </location>
</feature>
<dbReference type="Gene3D" id="2.130.10.10">
    <property type="entry name" value="YVTN repeat-like/Quinoprotein amine dehydrogenase"/>
    <property type="match status" value="3"/>
</dbReference>
<dbReference type="GO" id="GO:0016567">
    <property type="term" value="P:protein ubiquitination"/>
    <property type="evidence" value="ECO:0007669"/>
    <property type="project" value="InterPro"/>
</dbReference>
<dbReference type="SMART" id="SM00504">
    <property type="entry name" value="Ubox"/>
    <property type="match status" value="1"/>
</dbReference>
<evidence type="ECO:0000256" key="3">
    <source>
        <dbReference type="ARBA" id="ARBA00022737"/>
    </source>
</evidence>
<keyword evidence="8" id="KW-1185">Reference proteome</keyword>
<feature type="repeat" description="WD" evidence="4">
    <location>
        <begin position="132"/>
        <end position="173"/>
    </location>
</feature>
<dbReference type="Gene3D" id="3.30.40.10">
    <property type="entry name" value="Zinc/RING finger domain, C3HC4 (zinc finger)"/>
    <property type="match status" value="1"/>
</dbReference>
<sequence>MTKTIACLPADPFTDSVTIFRMRSGHSRLNFHMYEVFTITESPSCHCGVDNHDTQPILQDCVHLNRQRFRIWSKRIRGTSNLVASNVHTITAHTSDVTAVAFSHNILATCSADKTIRLWDTENYSELSFSPLTGHSYMIHACDFSPNGATLATCSTDGTLKLWEIKSGQCVASLSHPSECVIRACRFSRDGAKLVTGGDDDSAFLLDVSQKKFLRSFKGHGESVVSAAFSPDDNYIVTGSSGIDFGGDLLVWDAQFGHGKFLTRVSGCHDLAVSCCQFSPTYGNASGPPSASTVKKFLLATGGKDNLVKLWIFEGDVGSVNVKVTLETMLPGHKETVQWLCFSPDGEYIASCSLDKTVRLWNAELHQCVLDIDEHSSYVTCCAFSRDNGYLATSSNDKTVKVWKLSHTSKIMNNLCGYESGEETATQDGTISHSAVEMWTVEDVCQWLSALGLPEHEEKFRENAIDGKELLALTAADLETLGVVALGHRNKIVRTRDMCKYSASPSADSEPAHMPEEFLCPITQELMRDPVIAADGYTYDRPAIVSWMQREQRSPLTNLELTSTQLMPNRTLKMMIHKFLQTS</sequence>
<dbReference type="CDD" id="cd00200">
    <property type="entry name" value="WD40"/>
    <property type="match status" value="1"/>
</dbReference>
<dbReference type="PANTHER" id="PTHR46573">
    <property type="entry name" value="WD REPEAT, SAM AND U-BOX DOMAIN-CONTAINING PROTEIN 1"/>
    <property type="match status" value="1"/>
</dbReference>
<dbReference type="Proteomes" id="UP000762676">
    <property type="component" value="Unassembled WGS sequence"/>
</dbReference>
<feature type="repeat" description="WD" evidence="4">
    <location>
        <begin position="90"/>
        <end position="129"/>
    </location>
</feature>
<name>A0AAV4IXN8_9GAST</name>
<comment type="caution">
    <text evidence="7">The sequence shown here is derived from an EMBL/GenBank/DDBJ whole genome shotgun (WGS) entry which is preliminary data.</text>
</comment>
<dbReference type="InterPro" id="IPR020472">
    <property type="entry name" value="WD40_PAC1"/>
</dbReference>
<dbReference type="CDD" id="cd16655">
    <property type="entry name" value="RING-Ubox_WDSUB1-like"/>
    <property type="match status" value="1"/>
</dbReference>
<dbReference type="InterPro" id="IPR015943">
    <property type="entry name" value="WD40/YVTN_repeat-like_dom_sf"/>
</dbReference>
<dbReference type="PROSITE" id="PS50082">
    <property type="entry name" value="WD_REPEATS_2"/>
    <property type="match status" value="5"/>
</dbReference>
<dbReference type="InterPro" id="IPR052085">
    <property type="entry name" value="WD-SAM-U-box"/>
</dbReference>
<dbReference type="InterPro" id="IPR019775">
    <property type="entry name" value="WD40_repeat_CS"/>
</dbReference>
<dbReference type="Pfam" id="PF00536">
    <property type="entry name" value="SAM_1"/>
    <property type="match status" value="1"/>
</dbReference>
<evidence type="ECO:0000256" key="2">
    <source>
        <dbReference type="ARBA" id="ARBA00022574"/>
    </source>
</evidence>
<proteinExistence type="predicted"/>
<keyword evidence="2 4" id="KW-0853">WD repeat</keyword>
<dbReference type="PRINTS" id="PR00320">
    <property type="entry name" value="GPROTEINBRPT"/>
</dbReference>
<feature type="repeat" description="WD" evidence="4">
    <location>
        <begin position="217"/>
        <end position="240"/>
    </location>
</feature>
<protein>
    <recommendedName>
        <fullName evidence="1">WD repeat, SAM and U-box domain-containing protein 1</fullName>
    </recommendedName>
</protein>
<dbReference type="PROSITE" id="PS50105">
    <property type="entry name" value="SAM_DOMAIN"/>
    <property type="match status" value="1"/>
</dbReference>
<dbReference type="SMART" id="SM00454">
    <property type="entry name" value="SAM"/>
    <property type="match status" value="1"/>
</dbReference>
<organism evidence="7 8">
    <name type="scientific">Elysia marginata</name>
    <dbReference type="NCBI Taxonomy" id="1093978"/>
    <lineage>
        <taxon>Eukaryota</taxon>
        <taxon>Metazoa</taxon>
        <taxon>Spiralia</taxon>
        <taxon>Lophotrochozoa</taxon>
        <taxon>Mollusca</taxon>
        <taxon>Gastropoda</taxon>
        <taxon>Heterobranchia</taxon>
        <taxon>Euthyneura</taxon>
        <taxon>Panpulmonata</taxon>
        <taxon>Sacoglossa</taxon>
        <taxon>Placobranchoidea</taxon>
        <taxon>Plakobranchidae</taxon>
        <taxon>Elysia</taxon>
    </lineage>
</organism>
<feature type="domain" description="SAM" evidence="5">
    <location>
        <begin position="439"/>
        <end position="495"/>
    </location>
</feature>
<gene>
    <name evidence="7" type="ORF">ElyMa_003181400</name>
</gene>
<evidence type="ECO:0000313" key="7">
    <source>
        <dbReference type="EMBL" id="GFS15214.1"/>
    </source>
</evidence>
<dbReference type="InterPro" id="IPR013083">
    <property type="entry name" value="Znf_RING/FYVE/PHD"/>
</dbReference>
<evidence type="ECO:0000256" key="4">
    <source>
        <dbReference type="PROSITE-ProRule" id="PRU00221"/>
    </source>
</evidence>
<evidence type="ECO:0000313" key="8">
    <source>
        <dbReference type="Proteomes" id="UP000762676"/>
    </source>
</evidence>
<dbReference type="PANTHER" id="PTHR46573:SF1">
    <property type="entry name" value="WD REPEAT, SAM AND U-BOX DOMAIN-CONTAINING PROTEIN 1"/>
    <property type="match status" value="1"/>
</dbReference>
<dbReference type="SUPFAM" id="SSF47769">
    <property type="entry name" value="SAM/Pointed domain"/>
    <property type="match status" value="1"/>
</dbReference>
<dbReference type="AlphaFoldDB" id="A0AAV4IXN8"/>
<dbReference type="Pfam" id="PF00400">
    <property type="entry name" value="WD40"/>
    <property type="match status" value="7"/>
</dbReference>
<dbReference type="SMART" id="SM00320">
    <property type="entry name" value="WD40"/>
    <property type="match status" value="7"/>
</dbReference>
<dbReference type="InterPro" id="IPR001680">
    <property type="entry name" value="WD40_rpt"/>
</dbReference>
<evidence type="ECO:0000259" key="6">
    <source>
        <dbReference type="PROSITE" id="PS51698"/>
    </source>
</evidence>
<dbReference type="PROSITE" id="PS00678">
    <property type="entry name" value="WD_REPEATS_1"/>
    <property type="match status" value="2"/>
</dbReference>
<dbReference type="SUPFAM" id="SSF50998">
    <property type="entry name" value="Quinoprotein alcohol dehydrogenase-like"/>
    <property type="match status" value="1"/>
</dbReference>
<dbReference type="InterPro" id="IPR001660">
    <property type="entry name" value="SAM"/>
</dbReference>
<dbReference type="SUPFAM" id="SSF57850">
    <property type="entry name" value="RING/U-box"/>
    <property type="match status" value="1"/>
</dbReference>
<dbReference type="InterPro" id="IPR003613">
    <property type="entry name" value="Ubox_domain"/>
</dbReference>
<evidence type="ECO:0000256" key="1">
    <source>
        <dbReference type="ARBA" id="ARBA00020894"/>
    </source>
</evidence>
<dbReference type="PROSITE" id="PS51698">
    <property type="entry name" value="U_BOX"/>
    <property type="match status" value="1"/>
</dbReference>
<dbReference type="GO" id="GO:0004842">
    <property type="term" value="F:ubiquitin-protein transferase activity"/>
    <property type="evidence" value="ECO:0007669"/>
    <property type="project" value="InterPro"/>
</dbReference>
<feature type="repeat" description="WD" evidence="4">
    <location>
        <begin position="372"/>
        <end position="413"/>
    </location>
</feature>
<evidence type="ECO:0000259" key="5">
    <source>
        <dbReference type="PROSITE" id="PS50105"/>
    </source>
</evidence>
<dbReference type="InterPro" id="IPR011047">
    <property type="entry name" value="Quinoprotein_ADH-like_sf"/>
</dbReference>
<dbReference type="EMBL" id="BMAT01006569">
    <property type="protein sequence ID" value="GFS15214.1"/>
    <property type="molecule type" value="Genomic_DNA"/>
</dbReference>
<dbReference type="PROSITE" id="PS50294">
    <property type="entry name" value="WD_REPEATS_REGION"/>
    <property type="match status" value="4"/>
</dbReference>
<keyword evidence="3" id="KW-0677">Repeat</keyword>
<dbReference type="InterPro" id="IPR013761">
    <property type="entry name" value="SAM/pointed_sf"/>
</dbReference>
<reference evidence="7 8" key="1">
    <citation type="journal article" date="2021" name="Elife">
        <title>Chloroplast acquisition without the gene transfer in kleptoplastic sea slugs, Plakobranchus ocellatus.</title>
        <authorList>
            <person name="Maeda T."/>
            <person name="Takahashi S."/>
            <person name="Yoshida T."/>
            <person name="Shimamura S."/>
            <person name="Takaki Y."/>
            <person name="Nagai Y."/>
            <person name="Toyoda A."/>
            <person name="Suzuki Y."/>
            <person name="Arimoto A."/>
            <person name="Ishii H."/>
            <person name="Satoh N."/>
            <person name="Nishiyama T."/>
            <person name="Hasebe M."/>
            <person name="Maruyama T."/>
            <person name="Minagawa J."/>
            <person name="Obokata J."/>
            <person name="Shigenobu S."/>
        </authorList>
    </citation>
    <scope>NUCLEOTIDE SEQUENCE [LARGE SCALE GENOMIC DNA]</scope>
</reference>
<dbReference type="Pfam" id="PF04564">
    <property type="entry name" value="U-box"/>
    <property type="match status" value="1"/>
</dbReference>
<feature type="repeat" description="WD" evidence="4">
    <location>
        <begin position="330"/>
        <end position="362"/>
    </location>
</feature>